<proteinExistence type="predicted"/>
<evidence type="ECO:0000256" key="1">
    <source>
        <dbReference type="SAM" id="MobiDB-lite"/>
    </source>
</evidence>
<reference evidence="2 3" key="1">
    <citation type="submission" date="2016-12" db="EMBL/GenBank/DDBJ databases">
        <title>Comparison of Traditional DNA-DNA Hybridization with In Silico Genomic Analysis.</title>
        <authorList>
            <person name="Nicholson A.C."/>
            <person name="Humrighouse B.W."/>
            <person name="Graziano J."/>
            <person name="Lasker B."/>
            <person name="Whitney A.M."/>
            <person name="Mcquiston J.R."/>
        </authorList>
    </citation>
    <scope>NUCLEOTIDE SEQUENCE [LARGE SCALE GENOMIC DNA]</scope>
    <source>
        <strain evidence="2 3">H2240</strain>
    </source>
</reference>
<protein>
    <recommendedName>
        <fullName evidence="4">Glycosyl transferase family 2</fullName>
    </recommendedName>
</protein>
<accession>A0A212AA69</accession>
<organism evidence="2 3">
    <name type="scientific">Haematobacter genomosp. 1</name>
    <dbReference type="NCBI Taxonomy" id="366618"/>
    <lineage>
        <taxon>Bacteria</taxon>
        <taxon>Pseudomonadati</taxon>
        <taxon>Pseudomonadota</taxon>
        <taxon>Alphaproteobacteria</taxon>
        <taxon>Rhodobacterales</taxon>
        <taxon>Paracoccaceae</taxon>
        <taxon>Haematobacter</taxon>
    </lineage>
</organism>
<dbReference type="Proteomes" id="UP000196878">
    <property type="component" value="Unassembled WGS sequence"/>
</dbReference>
<keyword evidence="3" id="KW-1185">Reference proteome</keyword>
<evidence type="ECO:0000313" key="3">
    <source>
        <dbReference type="Proteomes" id="UP000196878"/>
    </source>
</evidence>
<dbReference type="AlphaFoldDB" id="A0A212AA69"/>
<comment type="caution">
    <text evidence="2">The sequence shown here is derived from an EMBL/GenBank/DDBJ whole genome shotgun (WGS) entry which is preliminary data.</text>
</comment>
<evidence type="ECO:0000313" key="2">
    <source>
        <dbReference type="EMBL" id="OWJ76872.1"/>
    </source>
</evidence>
<evidence type="ECO:0008006" key="4">
    <source>
        <dbReference type="Google" id="ProtNLM"/>
    </source>
</evidence>
<dbReference type="EMBL" id="NIPW01000025">
    <property type="protein sequence ID" value="OWJ76872.1"/>
    <property type="molecule type" value="Genomic_DNA"/>
</dbReference>
<name>A0A212AA69_9RHOB</name>
<gene>
    <name evidence="2" type="ORF">CDV49_13485</name>
</gene>
<sequence length="248" mass="27421">MVKNGDPKWIHDWALFHRNAHGANAAVVVNNGSRDFTSADIAAALRDAGLTTVRVVEAPLRYGPVSGARRGLGRAKFLQVAMMNHMRDTLLRDARAVLPVDIDELVVSETGESIFDHAVRSRSGYVTIPGRWRHSGGQESRPRHASHRFRDPQEEQCEPKYCIVPGSVLGRWVWGVHSLAAVPRNLFRGRGFHFLHCRQISTSWKFARAFDADRALEADPAAGAVLGRFLPAMSSEAPPMRAAREDAA</sequence>
<feature type="region of interest" description="Disordered" evidence="1">
    <location>
        <begin position="130"/>
        <end position="152"/>
    </location>
</feature>